<reference evidence="2 3" key="1">
    <citation type="submission" date="2023-10" db="EMBL/GenBank/DDBJ databases">
        <title>Virgibacillus halophilus 5B73C genome.</title>
        <authorList>
            <person name="Miliotis G."/>
            <person name="Sengupta P."/>
            <person name="Hameed A."/>
            <person name="Chuvochina M."/>
            <person name="Mcdonagh F."/>
            <person name="Simpson A.C."/>
            <person name="Singh N.K."/>
            <person name="Rekha P.D."/>
            <person name="Raman K."/>
            <person name="Hugenholtz P."/>
            <person name="Venkateswaran K."/>
        </authorList>
    </citation>
    <scope>NUCLEOTIDE SEQUENCE [LARGE SCALE GENOMIC DNA]</scope>
    <source>
        <strain evidence="2 3">5B73C</strain>
    </source>
</reference>
<evidence type="ECO:0000313" key="3">
    <source>
        <dbReference type="Proteomes" id="UP001281447"/>
    </source>
</evidence>
<proteinExistence type="predicted"/>
<evidence type="ECO:0000256" key="1">
    <source>
        <dbReference type="SAM" id="SignalP"/>
    </source>
</evidence>
<dbReference type="PROSITE" id="PS51257">
    <property type="entry name" value="PROKAR_LIPOPROTEIN"/>
    <property type="match status" value="1"/>
</dbReference>
<evidence type="ECO:0000313" key="2">
    <source>
        <dbReference type="EMBL" id="MDY0395882.1"/>
    </source>
</evidence>
<feature type="signal peptide" evidence="1">
    <location>
        <begin position="1"/>
        <end position="22"/>
    </location>
</feature>
<feature type="chain" id="PRO_5045332571" evidence="1">
    <location>
        <begin position="23"/>
        <end position="82"/>
    </location>
</feature>
<keyword evidence="1" id="KW-0732">Signal</keyword>
<comment type="caution">
    <text evidence="2">The sequence shown here is derived from an EMBL/GenBank/DDBJ whole genome shotgun (WGS) entry which is preliminary data.</text>
</comment>
<name>A0ABU5C964_9BACI</name>
<sequence>MKKIISTLLALLVIMAGCSDHKAPDTKKDQAEKEMSFAEKQRAVSTFINEDVYAIAEVQLKAFDSLQQVMDDKHNENDQKSV</sequence>
<dbReference type="EMBL" id="JAWDIP010000004">
    <property type="protein sequence ID" value="MDY0395882.1"/>
    <property type="molecule type" value="Genomic_DNA"/>
</dbReference>
<dbReference type="Proteomes" id="UP001281447">
    <property type="component" value="Unassembled WGS sequence"/>
</dbReference>
<gene>
    <name evidence="2" type="ORF">RWE15_17700</name>
</gene>
<accession>A0ABU5C964</accession>
<organism evidence="2 3">
    <name type="scientific">Tigheibacillus halophilus</name>
    <dbReference type="NCBI Taxonomy" id="361280"/>
    <lineage>
        <taxon>Bacteria</taxon>
        <taxon>Bacillati</taxon>
        <taxon>Bacillota</taxon>
        <taxon>Bacilli</taxon>
        <taxon>Bacillales</taxon>
        <taxon>Bacillaceae</taxon>
        <taxon>Tigheibacillus</taxon>
    </lineage>
</organism>
<protein>
    <submittedName>
        <fullName evidence="2">Uncharacterized protein</fullName>
    </submittedName>
</protein>
<keyword evidence="3" id="KW-1185">Reference proteome</keyword>